<gene>
    <name evidence="1" type="ORF">F3Y22_tig00111408pilonHSYRG00103</name>
</gene>
<accession>A0A6A2YFY8</accession>
<keyword evidence="2" id="KW-1185">Reference proteome</keyword>
<evidence type="ECO:0000313" key="2">
    <source>
        <dbReference type="Proteomes" id="UP000436088"/>
    </source>
</evidence>
<evidence type="ECO:0000313" key="1">
    <source>
        <dbReference type="EMBL" id="KAE8678536.1"/>
    </source>
</evidence>
<comment type="caution">
    <text evidence="1">The sequence shown here is derived from an EMBL/GenBank/DDBJ whole genome shotgun (WGS) entry which is preliminary data.</text>
</comment>
<reference evidence="1" key="1">
    <citation type="submission" date="2019-09" db="EMBL/GenBank/DDBJ databases">
        <title>Draft genome information of white flower Hibiscus syriacus.</title>
        <authorList>
            <person name="Kim Y.-M."/>
        </authorList>
    </citation>
    <scope>NUCLEOTIDE SEQUENCE [LARGE SCALE GENOMIC DNA]</scope>
    <source>
        <strain evidence="1">YM2019G1</strain>
    </source>
</reference>
<proteinExistence type="predicted"/>
<protein>
    <submittedName>
        <fullName evidence="1">Uncharacterized protein</fullName>
    </submittedName>
</protein>
<name>A0A6A2YFY8_HIBSY</name>
<sequence>MPGITVECAKGIPYEWFDEFCDCNDRRERAQPEFEISDSP</sequence>
<dbReference type="Proteomes" id="UP000436088">
    <property type="component" value="Unassembled WGS sequence"/>
</dbReference>
<dbReference type="AlphaFoldDB" id="A0A6A2YFY8"/>
<organism evidence="1 2">
    <name type="scientific">Hibiscus syriacus</name>
    <name type="common">Rose of Sharon</name>
    <dbReference type="NCBI Taxonomy" id="106335"/>
    <lineage>
        <taxon>Eukaryota</taxon>
        <taxon>Viridiplantae</taxon>
        <taxon>Streptophyta</taxon>
        <taxon>Embryophyta</taxon>
        <taxon>Tracheophyta</taxon>
        <taxon>Spermatophyta</taxon>
        <taxon>Magnoliopsida</taxon>
        <taxon>eudicotyledons</taxon>
        <taxon>Gunneridae</taxon>
        <taxon>Pentapetalae</taxon>
        <taxon>rosids</taxon>
        <taxon>malvids</taxon>
        <taxon>Malvales</taxon>
        <taxon>Malvaceae</taxon>
        <taxon>Malvoideae</taxon>
        <taxon>Hibiscus</taxon>
    </lineage>
</organism>
<dbReference type="EMBL" id="VEPZ02001334">
    <property type="protein sequence ID" value="KAE8678536.1"/>
    <property type="molecule type" value="Genomic_DNA"/>
</dbReference>